<dbReference type="AlphaFoldDB" id="A0A193LHA7"/>
<sequence length="1120" mass="126220">MLAALLLPFGSALAGESVPLPALDMPRIYTHPVEREPRDLRIVTTVKSKAGEYIDAYLFEYDERGRLLLAVRGMEERYRYAASHAPAQWTERKLRWSDGHEETQLRVIDELGYPISSQSGLATDGMARKYRWKNDSLNEIRVGDERLRIKPNKQGFAESAEVWIAGKRELELGFTYENGRLTRREVFAESQPLVQQVQVYGYNADGRLRAVLDMQARTRAGENADLYQLPSAPQLAQPFDWNRYQGNHLQGQWRYTELTWDGPRLLRARRDTNFSDNKFRPDVEFTFEYDEAGRLTRNLQPHANDWRYHWSVETHPVYGEHDVARASNAVDGASLEIRYLRVSPDNRGRARDDFLESVEEARSNRQWGRAEFYPRNCFSGRHLVATPEFAAFYLRDAATTDTVGADCGLPWERSNRRVAVTDQPVPDSQEALPLFSDADLETFSERRNWSLPYAAYQACIVDAPAYIGDFLLRASNESNPDTRRVLDQKIPGFLREWADACGGGYDPENWWPICETQKGKPATHNFFCEAFERDGMLYHNPGSGLMLTGSDVRRIVFHQQGSPQLTSPRLQQRVPRNPIIVSGTSPEPNALLERRAASYETSTRVGNATFVLQVADDKLVLTVTADRAEIGRAAPELIAPPDFSAAADYDGEWNFDLAARVRDLGDRDSENDTWRSNTVVEYKRPYYSRDKPLPVERTLYARFYLRDAWSSVENELVLVPFDSAGIWAHLVGNESFGPRGRDILATVNDAEWPQVQAAIREAYSGGPNNACGAEPYAAFQRVPSDTLAQDYRRHERRVSNTSIWVHCLARELDNLERNFAQFLARHANAPVTDPNLWRLLALEARLAAARPEQQRLDALLASVTASLEVADRNINARLDANRREEERARRAEAQSQPSAKDLWMRSQGPEAYYDCLATAISAVAAGQCRMDHLKRMQNSSAFAAQVASEQRARPASNSGNRRRTVSSGGSAAGGSSSAGGDDGQAERDAASSERLQAWQDRTHEGCGSVKDTSGGRSCVMYSTGIGYLKYLDQEIKSPRSIAELAEQRERKDIANNPHWGACATDSTKLDDGRRLYYRPLGAYISETTRCERRTDGDMAAAVCWFATSWTCEQAFSGEAK</sequence>
<feature type="region of interest" description="Disordered" evidence="1">
    <location>
        <begin position="881"/>
        <end position="903"/>
    </location>
</feature>
<protein>
    <submittedName>
        <fullName evidence="2">Uncharacterized protein</fullName>
    </submittedName>
</protein>
<organism evidence="2 3">
    <name type="scientific">Woeseia oceani</name>
    <dbReference type="NCBI Taxonomy" id="1548547"/>
    <lineage>
        <taxon>Bacteria</taxon>
        <taxon>Pseudomonadati</taxon>
        <taxon>Pseudomonadota</taxon>
        <taxon>Gammaproteobacteria</taxon>
        <taxon>Woeseiales</taxon>
        <taxon>Woeseiaceae</taxon>
        <taxon>Woeseia</taxon>
    </lineage>
</organism>
<feature type="region of interest" description="Disordered" evidence="1">
    <location>
        <begin position="944"/>
        <end position="1010"/>
    </location>
</feature>
<dbReference type="EMBL" id="CP016268">
    <property type="protein sequence ID" value="ANO51897.1"/>
    <property type="molecule type" value="Genomic_DNA"/>
</dbReference>
<name>A0A193LHA7_9GAMM</name>
<gene>
    <name evidence="2" type="ORF">BA177_12405</name>
</gene>
<dbReference type="Proteomes" id="UP000092695">
    <property type="component" value="Chromosome"/>
</dbReference>
<reference evidence="2 3" key="1">
    <citation type="submission" date="2016-06" db="EMBL/GenBank/DDBJ databases">
        <title>Complete genome sequence of a deep-branching marine Gamma Proteobacterium Woeseia oceani type strain XK5.</title>
        <authorList>
            <person name="Mu D."/>
            <person name="Du Z."/>
        </authorList>
    </citation>
    <scope>NUCLEOTIDE SEQUENCE [LARGE SCALE GENOMIC DNA]</scope>
    <source>
        <strain evidence="2 3">XK5</strain>
    </source>
</reference>
<evidence type="ECO:0000313" key="3">
    <source>
        <dbReference type="Proteomes" id="UP000092695"/>
    </source>
</evidence>
<proteinExistence type="predicted"/>
<feature type="compositionally biased region" description="Basic and acidic residues" evidence="1">
    <location>
        <begin position="881"/>
        <end position="892"/>
    </location>
</feature>
<keyword evidence="3" id="KW-1185">Reference proteome</keyword>
<evidence type="ECO:0000313" key="2">
    <source>
        <dbReference type="EMBL" id="ANO51897.1"/>
    </source>
</evidence>
<accession>A0A193LHA7</accession>
<feature type="compositionally biased region" description="Gly residues" evidence="1">
    <location>
        <begin position="970"/>
        <end position="982"/>
    </location>
</feature>
<dbReference type="KEGG" id="woc:BA177_12405"/>
<evidence type="ECO:0000256" key="1">
    <source>
        <dbReference type="SAM" id="MobiDB-lite"/>
    </source>
</evidence>